<comment type="similarity">
    <text evidence="4">Belongs to the Nudix hydrolase family. RppH subfamily.</text>
</comment>
<dbReference type="Pfam" id="PF00293">
    <property type="entry name" value="NUDIX"/>
    <property type="match status" value="1"/>
</dbReference>
<dbReference type="CDD" id="cd03671">
    <property type="entry name" value="NUDIX_Ap4A_hydrolase_plant_like"/>
    <property type="match status" value="1"/>
</dbReference>
<dbReference type="InterPro" id="IPR000086">
    <property type="entry name" value="NUDIX_hydrolase_dom"/>
</dbReference>
<gene>
    <name evidence="4" type="primary">rppH</name>
    <name evidence="4" type="synonym">nudH</name>
    <name evidence="6" type="ORF">SAMN05421720_11312</name>
</gene>
<evidence type="ECO:0000256" key="1">
    <source>
        <dbReference type="ARBA" id="ARBA00001936"/>
    </source>
</evidence>
<keyword evidence="7" id="KW-1185">Reference proteome</keyword>
<evidence type="ECO:0000256" key="2">
    <source>
        <dbReference type="ARBA" id="ARBA00001946"/>
    </source>
</evidence>
<comment type="function">
    <text evidence="4">Accelerates the degradation of transcripts by removing pyrophosphate from the 5'-end of triphosphorylated RNA, leading to a more labile monophosphorylated state that can stimulate subsequent ribonuclease cleavage.</text>
</comment>
<dbReference type="PROSITE" id="PS00893">
    <property type="entry name" value="NUDIX_BOX"/>
    <property type="match status" value="1"/>
</dbReference>
<dbReference type="HAMAP" id="MF_00298">
    <property type="entry name" value="Nudix_RppH"/>
    <property type="match status" value="1"/>
</dbReference>
<dbReference type="PRINTS" id="PR00502">
    <property type="entry name" value="NUDIXFAMILY"/>
</dbReference>
<evidence type="ECO:0000259" key="5">
    <source>
        <dbReference type="PROSITE" id="PS51462"/>
    </source>
</evidence>
<evidence type="ECO:0000256" key="3">
    <source>
        <dbReference type="ARBA" id="ARBA00022801"/>
    </source>
</evidence>
<dbReference type="InterPro" id="IPR020084">
    <property type="entry name" value="NUDIX_hydrolase_CS"/>
</dbReference>
<dbReference type="GO" id="GO:0019693">
    <property type="term" value="P:ribose phosphate metabolic process"/>
    <property type="evidence" value="ECO:0007669"/>
    <property type="project" value="TreeGrafter"/>
</dbReference>
<proteinExistence type="inferred from homology"/>
<dbReference type="PANTHER" id="PTHR11839:SF22">
    <property type="entry name" value="NUDIX HYDROLASE 26, CHLOROPLASTIC"/>
    <property type="match status" value="1"/>
</dbReference>
<dbReference type="AlphaFoldDB" id="A0A1G7FZN7"/>
<feature type="short sequence motif" description="Nudix box" evidence="4">
    <location>
        <begin position="44"/>
        <end position="65"/>
    </location>
</feature>
<protein>
    <recommendedName>
        <fullName evidence="4">RNA pyrophosphohydrolase</fullName>
        <ecNumber evidence="4">3.6.1.-</ecNumber>
    </recommendedName>
    <alternativeName>
        <fullName evidence="4">(Di)nucleoside polyphosphate hydrolase</fullName>
    </alternativeName>
</protein>
<evidence type="ECO:0000256" key="4">
    <source>
        <dbReference type="HAMAP-Rule" id="MF_00298"/>
    </source>
</evidence>
<dbReference type="GO" id="GO:0006753">
    <property type="term" value="P:nucleoside phosphate metabolic process"/>
    <property type="evidence" value="ECO:0007669"/>
    <property type="project" value="TreeGrafter"/>
</dbReference>
<dbReference type="InterPro" id="IPR022927">
    <property type="entry name" value="RppH"/>
</dbReference>
<comment type="cofactor">
    <cofactor evidence="4">
        <name>a divalent metal cation</name>
        <dbReference type="ChEBI" id="CHEBI:60240"/>
    </cofactor>
</comment>
<accession>A0A1G7FZN7</accession>
<dbReference type="PANTHER" id="PTHR11839">
    <property type="entry name" value="UDP/ADP-SUGAR PYROPHOSPHATASE"/>
    <property type="match status" value="1"/>
</dbReference>
<organism evidence="6 7">
    <name type="scientific">Rhodospira trueperi</name>
    <dbReference type="NCBI Taxonomy" id="69960"/>
    <lineage>
        <taxon>Bacteria</taxon>
        <taxon>Pseudomonadati</taxon>
        <taxon>Pseudomonadota</taxon>
        <taxon>Alphaproteobacteria</taxon>
        <taxon>Rhodospirillales</taxon>
        <taxon>Rhodospirillaceae</taxon>
        <taxon>Rhodospira</taxon>
    </lineage>
</organism>
<dbReference type="RefSeq" id="WP_092787505.1">
    <property type="nucleotide sequence ID" value="NZ_FNAP01000013.1"/>
</dbReference>
<dbReference type="InterPro" id="IPR020476">
    <property type="entry name" value="Nudix_hydrolase"/>
</dbReference>
<keyword evidence="3 4" id="KW-0378">Hydrolase</keyword>
<evidence type="ECO:0000313" key="7">
    <source>
        <dbReference type="Proteomes" id="UP000199412"/>
    </source>
</evidence>
<sequence length="163" mass="18887">MVDPSRDSSPYRRGVGIMLTNPDGLVFVAQRIDFKSEAWQMPQGGIDPGEDPLQTARRELEEETGIPPRLATLVAESATWLRYDLPSDLRGKLWKGRYRGQEQKWFLMRFLGRDEDVVLETAHPEFSAWRWVRPEHTVDLIVPFKRDLYRQVLDAFAPHLIPA</sequence>
<dbReference type="GO" id="GO:0034432">
    <property type="term" value="F:bis(5'-adenosyl)-pentaphosphatase activity"/>
    <property type="evidence" value="ECO:0007669"/>
    <property type="project" value="TreeGrafter"/>
</dbReference>
<dbReference type="STRING" id="69960.SAMN05421720_11312"/>
<dbReference type="EMBL" id="FNAP01000013">
    <property type="protein sequence ID" value="SDE81290.1"/>
    <property type="molecule type" value="Genomic_DNA"/>
</dbReference>
<dbReference type="SUPFAM" id="SSF55811">
    <property type="entry name" value="Nudix"/>
    <property type="match status" value="1"/>
</dbReference>
<dbReference type="OrthoDB" id="9816040at2"/>
<name>A0A1G7FZN7_9PROT</name>
<dbReference type="InterPro" id="IPR015797">
    <property type="entry name" value="NUDIX_hydrolase-like_dom_sf"/>
</dbReference>
<dbReference type="GO" id="GO:0008893">
    <property type="term" value="F:guanosine-3',5'-bis(diphosphate) 3'-diphosphatase activity"/>
    <property type="evidence" value="ECO:0007669"/>
    <property type="project" value="TreeGrafter"/>
</dbReference>
<comment type="cofactor">
    <cofactor evidence="2">
        <name>Mg(2+)</name>
        <dbReference type="ChEBI" id="CHEBI:18420"/>
    </cofactor>
</comment>
<evidence type="ECO:0000313" key="6">
    <source>
        <dbReference type="EMBL" id="SDE81290.1"/>
    </source>
</evidence>
<reference evidence="6 7" key="1">
    <citation type="submission" date="2016-10" db="EMBL/GenBank/DDBJ databases">
        <authorList>
            <person name="de Groot N.N."/>
        </authorList>
    </citation>
    <scope>NUCLEOTIDE SEQUENCE [LARGE SCALE GENOMIC DNA]</scope>
    <source>
        <strain evidence="6 7">ATCC 700224</strain>
    </source>
</reference>
<dbReference type="EC" id="3.6.1.-" evidence="4"/>
<dbReference type="PROSITE" id="PS51462">
    <property type="entry name" value="NUDIX"/>
    <property type="match status" value="1"/>
</dbReference>
<dbReference type="NCBIfam" id="NF001938">
    <property type="entry name" value="PRK00714.1-5"/>
    <property type="match status" value="1"/>
</dbReference>
<comment type="cofactor">
    <cofactor evidence="1">
        <name>Mn(2+)</name>
        <dbReference type="ChEBI" id="CHEBI:29035"/>
    </cofactor>
</comment>
<dbReference type="Proteomes" id="UP000199412">
    <property type="component" value="Unassembled WGS sequence"/>
</dbReference>
<dbReference type="Gene3D" id="3.90.79.10">
    <property type="entry name" value="Nucleoside Triphosphate Pyrophosphohydrolase"/>
    <property type="match status" value="1"/>
</dbReference>
<feature type="domain" description="Nudix hydrolase" evidence="5">
    <location>
        <begin position="10"/>
        <end position="154"/>
    </location>
</feature>